<accession>A0A2P5BKY7</accession>
<evidence type="ECO:0000313" key="2">
    <source>
        <dbReference type="Proteomes" id="UP000237105"/>
    </source>
</evidence>
<evidence type="ECO:0000313" key="1">
    <source>
        <dbReference type="EMBL" id="PON49448.1"/>
    </source>
</evidence>
<proteinExistence type="predicted"/>
<protein>
    <submittedName>
        <fullName evidence="1">Uncharacterized protein</fullName>
    </submittedName>
</protein>
<dbReference type="EMBL" id="JXTB01000261">
    <property type="protein sequence ID" value="PON49448.1"/>
    <property type="molecule type" value="Genomic_DNA"/>
</dbReference>
<gene>
    <name evidence="1" type="ORF">PanWU01x14_230320</name>
</gene>
<dbReference type="OrthoDB" id="1193476at2759"/>
<name>A0A2P5BKY7_PARAD</name>
<organism evidence="1 2">
    <name type="scientific">Parasponia andersonii</name>
    <name type="common">Sponia andersonii</name>
    <dbReference type="NCBI Taxonomy" id="3476"/>
    <lineage>
        <taxon>Eukaryota</taxon>
        <taxon>Viridiplantae</taxon>
        <taxon>Streptophyta</taxon>
        <taxon>Embryophyta</taxon>
        <taxon>Tracheophyta</taxon>
        <taxon>Spermatophyta</taxon>
        <taxon>Magnoliopsida</taxon>
        <taxon>eudicotyledons</taxon>
        <taxon>Gunneridae</taxon>
        <taxon>Pentapetalae</taxon>
        <taxon>rosids</taxon>
        <taxon>fabids</taxon>
        <taxon>Rosales</taxon>
        <taxon>Cannabaceae</taxon>
        <taxon>Parasponia</taxon>
    </lineage>
</organism>
<comment type="caution">
    <text evidence="1">The sequence shown here is derived from an EMBL/GenBank/DDBJ whole genome shotgun (WGS) entry which is preliminary data.</text>
</comment>
<reference evidence="2" key="1">
    <citation type="submission" date="2016-06" db="EMBL/GenBank/DDBJ databases">
        <title>Parallel loss of symbiosis genes in relatives of nitrogen-fixing non-legume Parasponia.</title>
        <authorList>
            <person name="Van Velzen R."/>
            <person name="Holmer R."/>
            <person name="Bu F."/>
            <person name="Rutten L."/>
            <person name="Van Zeijl A."/>
            <person name="Liu W."/>
            <person name="Santuari L."/>
            <person name="Cao Q."/>
            <person name="Sharma T."/>
            <person name="Shen D."/>
            <person name="Roswanjaya Y."/>
            <person name="Wardhani T."/>
            <person name="Kalhor M.S."/>
            <person name="Jansen J."/>
            <person name="Van den Hoogen J."/>
            <person name="Gungor B."/>
            <person name="Hartog M."/>
            <person name="Hontelez J."/>
            <person name="Verver J."/>
            <person name="Yang W.-C."/>
            <person name="Schijlen E."/>
            <person name="Repin R."/>
            <person name="Schilthuizen M."/>
            <person name="Schranz E."/>
            <person name="Heidstra R."/>
            <person name="Miyata K."/>
            <person name="Fedorova E."/>
            <person name="Kohlen W."/>
            <person name="Bisseling T."/>
            <person name="Smit S."/>
            <person name="Geurts R."/>
        </authorList>
    </citation>
    <scope>NUCLEOTIDE SEQUENCE [LARGE SCALE GENOMIC DNA]</scope>
    <source>
        <strain evidence="2">cv. WU1-14</strain>
    </source>
</reference>
<sequence>MRMEMVMKMVILMIMRSSPPINEQTALTGLTNTALERHNVTGIKLLLLDETAPSFSHHIALAAVPVGVPKPPRLAVSVLEVEEEALAVFAVGGVQGEVPLGVLLWDDESVELAHIARSNHLVEHVLSLTSAT</sequence>
<dbReference type="Proteomes" id="UP000237105">
    <property type="component" value="Unassembled WGS sequence"/>
</dbReference>
<keyword evidence="2" id="KW-1185">Reference proteome</keyword>
<dbReference type="AlphaFoldDB" id="A0A2P5BKY7"/>